<comment type="caution">
    <text evidence="1">The sequence shown here is derived from an EMBL/GenBank/DDBJ whole genome shotgun (WGS) entry which is preliminary data.</text>
</comment>
<sequence length="352" mass="38673">MQHPAVITKAKAAAVAQVASKHGNKNASSGGTLTVREETGSWRLSSVRETLPVTRHRRLQRSLANQKLAQLPTGRPVAFQVMAKTSVPAIAVTNSIEGEDAFVEGGLIDQELENGEEVAEGKEVVGQVKEQLYYADARSSKQRVTSGRPKVYSLAKVKTTTSIIPPKTSSAVATERFKRDDPRFTDLPLQVQQTWSTTYQARLHLLLGTLETWESPDDGHIAQSDDLLPTWRRNFGKTAPNILQGTVVPNGLGDNNNTEKRAERCKWALSREEGCQPLLFAKISEDEEGVQKRTGLFQSTIIIGTALATHMSRISSLPESGRGVTYPSGALFLSIQAARHAIKLHRSRERME</sequence>
<evidence type="ECO:0000313" key="2">
    <source>
        <dbReference type="Proteomes" id="UP001213000"/>
    </source>
</evidence>
<dbReference type="AlphaFoldDB" id="A0AAD5VZG6"/>
<dbReference type="Proteomes" id="UP001213000">
    <property type="component" value="Unassembled WGS sequence"/>
</dbReference>
<keyword evidence="2" id="KW-1185">Reference proteome</keyword>
<protein>
    <submittedName>
        <fullName evidence="1">Uncharacterized protein</fullName>
    </submittedName>
</protein>
<organism evidence="1 2">
    <name type="scientific">Leucocoprinus birnbaumii</name>
    <dbReference type="NCBI Taxonomy" id="56174"/>
    <lineage>
        <taxon>Eukaryota</taxon>
        <taxon>Fungi</taxon>
        <taxon>Dikarya</taxon>
        <taxon>Basidiomycota</taxon>
        <taxon>Agaricomycotina</taxon>
        <taxon>Agaricomycetes</taxon>
        <taxon>Agaricomycetidae</taxon>
        <taxon>Agaricales</taxon>
        <taxon>Agaricineae</taxon>
        <taxon>Agaricaceae</taxon>
        <taxon>Leucocoprinus</taxon>
    </lineage>
</organism>
<evidence type="ECO:0000313" key="1">
    <source>
        <dbReference type="EMBL" id="KAJ3574497.1"/>
    </source>
</evidence>
<dbReference type="EMBL" id="JANIEX010000066">
    <property type="protein sequence ID" value="KAJ3574497.1"/>
    <property type="molecule type" value="Genomic_DNA"/>
</dbReference>
<name>A0AAD5VZG6_9AGAR</name>
<accession>A0AAD5VZG6</accession>
<proteinExistence type="predicted"/>
<gene>
    <name evidence="1" type="ORF">NP233_g1735</name>
</gene>
<reference evidence="1" key="1">
    <citation type="submission" date="2022-07" db="EMBL/GenBank/DDBJ databases">
        <title>Genome Sequence of Leucocoprinus birnbaumii.</title>
        <authorList>
            <person name="Buettner E."/>
        </authorList>
    </citation>
    <scope>NUCLEOTIDE SEQUENCE</scope>
    <source>
        <strain evidence="1">VT141</strain>
    </source>
</reference>